<dbReference type="GO" id="GO:0051782">
    <property type="term" value="P:negative regulation of cell division"/>
    <property type="evidence" value="ECO:0007669"/>
    <property type="project" value="TreeGrafter"/>
</dbReference>
<dbReference type="InterPro" id="IPR027417">
    <property type="entry name" value="P-loop_NTPase"/>
</dbReference>
<protein>
    <submittedName>
        <fullName evidence="4">Septum formation initiator</fullName>
    </submittedName>
</protein>
<evidence type="ECO:0000259" key="3">
    <source>
        <dbReference type="Pfam" id="PF26563"/>
    </source>
</evidence>
<feature type="compositionally biased region" description="Low complexity" evidence="1">
    <location>
        <begin position="377"/>
        <end position="399"/>
    </location>
</feature>
<dbReference type="InterPro" id="IPR050625">
    <property type="entry name" value="ParA/MinD_ATPase"/>
</dbReference>
<gene>
    <name evidence="4" type="ORF">GKJPGBOP_03729</name>
</gene>
<dbReference type="Gene3D" id="3.40.50.300">
    <property type="entry name" value="P-loop containing nucleotide triphosphate hydrolases"/>
    <property type="match status" value="1"/>
</dbReference>
<evidence type="ECO:0000313" key="5">
    <source>
        <dbReference type="Proteomes" id="UP000286746"/>
    </source>
</evidence>
<dbReference type="GO" id="GO:0005524">
    <property type="term" value="F:ATP binding"/>
    <property type="evidence" value="ECO:0007669"/>
    <property type="project" value="TreeGrafter"/>
</dbReference>
<accession>A0A401W409</accession>
<dbReference type="PANTHER" id="PTHR43384">
    <property type="entry name" value="SEPTUM SITE-DETERMINING PROTEIN MIND HOMOLOG, CHLOROPLASTIC-RELATED"/>
    <property type="match status" value="1"/>
</dbReference>
<dbReference type="Pfam" id="PF01656">
    <property type="entry name" value="CbiA"/>
    <property type="match status" value="1"/>
</dbReference>
<comment type="caution">
    <text evidence="4">The sequence shown here is derived from an EMBL/GenBank/DDBJ whole genome shotgun (WGS) entry which is preliminary data.</text>
</comment>
<dbReference type="AlphaFoldDB" id="A0A401W409"/>
<dbReference type="GO" id="GO:0009898">
    <property type="term" value="C:cytoplasmic side of plasma membrane"/>
    <property type="evidence" value="ECO:0007669"/>
    <property type="project" value="TreeGrafter"/>
</dbReference>
<dbReference type="InterPro" id="IPR002586">
    <property type="entry name" value="CobQ/CobB/MinD/ParA_Nub-bd_dom"/>
</dbReference>
<keyword evidence="5" id="KW-1185">Reference proteome</keyword>
<dbReference type="GO" id="GO:0016887">
    <property type="term" value="F:ATP hydrolysis activity"/>
    <property type="evidence" value="ECO:0007669"/>
    <property type="project" value="TreeGrafter"/>
</dbReference>
<dbReference type="NCBIfam" id="TIGR03815">
    <property type="entry name" value="CpaE_hom_Actino"/>
    <property type="match status" value="1"/>
</dbReference>
<proteinExistence type="predicted"/>
<evidence type="ECO:0000256" key="1">
    <source>
        <dbReference type="SAM" id="MobiDB-lite"/>
    </source>
</evidence>
<dbReference type="Pfam" id="PF26563">
    <property type="entry name" value="Rv3660c_N"/>
    <property type="match status" value="1"/>
</dbReference>
<dbReference type="PANTHER" id="PTHR43384:SF11">
    <property type="entry name" value="SEPTUM SITE DETERMINING PROTEIN"/>
    <property type="match status" value="1"/>
</dbReference>
<dbReference type="InterPro" id="IPR022521">
    <property type="entry name" value="Rv3660c"/>
</dbReference>
<feature type="domain" description="Rv3660c-like CheY-like N-terminal" evidence="3">
    <location>
        <begin position="19"/>
        <end position="123"/>
    </location>
</feature>
<dbReference type="InterPro" id="IPR059050">
    <property type="entry name" value="Rv3660c_N"/>
</dbReference>
<name>A0A401W409_STREY</name>
<dbReference type="Proteomes" id="UP000286746">
    <property type="component" value="Unassembled WGS sequence"/>
</dbReference>
<dbReference type="GO" id="GO:0005829">
    <property type="term" value="C:cytosol"/>
    <property type="evidence" value="ECO:0007669"/>
    <property type="project" value="TreeGrafter"/>
</dbReference>
<organism evidence="4 5">
    <name type="scientific">Streptomyces paromomycinus</name>
    <name type="common">Streptomyces rimosus subsp. paromomycinus</name>
    <dbReference type="NCBI Taxonomy" id="92743"/>
    <lineage>
        <taxon>Bacteria</taxon>
        <taxon>Bacillati</taxon>
        <taxon>Actinomycetota</taxon>
        <taxon>Actinomycetes</taxon>
        <taxon>Kitasatosporales</taxon>
        <taxon>Streptomycetaceae</taxon>
        <taxon>Streptomyces</taxon>
    </lineage>
</organism>
<evidence type="ECO:0000313" key="4">
    <source>
        <dbReference type="EMBL" id="GCD44042.1"/>
    </source>
</evidence>
<reference evidence="4 5" key="1">
    <citation type="submission" date="2018-11" db="EMBL/GenBank/DDBJ databases">
        <title>Whole genome sequence of Streptomyces paromomycinus NBRC 15454(T).</title>
        <authorList>
            <person name="Komaki H."/>
            <person name="Tamura T."/>
        </authorList>
    </citation>
    <scope>NUCLEOTIDE SEQUENCE [LARGE SCALE GENOMIC DNA]</scope>
    <source>
        <strain evidence="4 5">NBRC 15454</strain>
    </source>
</reference>
<dbReference type="SUPFAM" id="SSF52540">
    <property type="entry name" value="P-loop containing nucleoside triphosphate hydrolases"/>
    <property type="match status" value="1"/>
</dbReference>
<feature type="compositionally biased region" description="Gly residues" evidence="1">
    <location>
        <begin position="400"/>
        <end position="430"/>
    </location>
</feature>
<dbReference type="EMBL" id="BHZD01000001">
    <property type="protein sequence ID" value="GCD44042.1"/>
    <property type="molecule type" value="Genomic_DNA"/>
</dbReference>
<evidence type="ECO:0000259" key="2">
    <source>
        <dbReference type="Pfam" id="PF01656"/>
    </source>
</evidence>
<feature type="region of interest" description="Disordered" evidence="1">
    <location>
        <begin position="370"/>
        <end position="430"/>
    </location>
</feature>
<sequence>MTPDHSPGPAGGRGGPLVVTEDEGLLDDVLRLCAAAGATPEVAHGVARGRSPGWASAPLVIVGADCAPRLCGAGRRDGVVLVARGADDRQLWRLAVALGAERVLVLPGGESWLVDRIADAVEGVGPAAVTVGVIGGSGGAGASTLACALALTAARAGRRTVLVDADPLGGGLDVLLGGEKEEGLRWPAFAESRGRVGGGALEEALPRLHSLRVLSWDRGDAVVIPPQAMRAVMAAARRRGGAVVVDLPRRLDEAVVEALAQVDVGLLVVPTELRALAAARRVAALIRTVLPDVRVVTRAGPGPDSGRAAELAPEEAARLLGLPLAGELGWETGLPAELARGAPPGANARGPLRHFGTAFWGRVLPGAAGSGAGRPGNAGAVAAGSGAAGSGAAESRAGGPVPGGSAAGGSAAGGWRGWLGEGVGGGPGEG</sequence>
<feature type="domain" description="CobQ/CobB/MinD/ParA nucleotide binding" evidence="2">
    <location>
        <begin position="133"/>
        <end position="171"/>
    </location>
</feature>